<dbReference type="HOGENOM" id="CLU_1475178_0_0_1"/>
<evidence type="ECO:0000313" key="2">
    <source>
        <dbReference type="Proteomes" id="UP000053342"/>
    </source>
</evidence>
<accession>A0A0D2A5U0</accession>
<dbReference type="GeneID" id="27364002"/>
<dbReference type="EMBL" id="KN847462">
    <property type="protein sequence ID" value="KIW35731.1"/>
    <property type="molecule type" value="Genomic_DNA"/>
</dbReference>
<evidence type="ECO:0000313" key="1">
    <source>
        <dbReference type="EMBL" id="KIW35731.1"/>
    </source>
</evidence>
<sequence>MSLLSRKSFSIVAPQLHVCSSAERNDVALLYGIVQTTATYVMDERRVHTLDDEFILHNEPYKYVLTAAAFRHVDQEADYDLELSMHRLHTSGSRSVLRICCTAQVDISGETVMIMISSSEMFNAHLDMQRGIKIYDRYISNKGIIVIKGRLINGNDTDNFTIDHISFPLDMPEITAFSDKVEH</sequence>
<name>A0A0D2A5U0_9EURO</name>
<keyword evidence="2" id="KW-1185">Reference proteome</keyword>
<proteinExistence type="predicted"/>
<dbReference type="AlphaFoldDB" id="A0A0D2A5U0"/>
<organism evidence="1 2">
    <name type="scientific">Exophiala oligosperma</name>
    <dbReference type="NCBI Taxonomy" id="215243"/>
    <lineage>
        <taxon>Eukaryota</taxon>
        <taxon>Fungi</taxon>
        <taxon>Dikarya</taxon>
        <taxon>Ascomycota</taxon>
        <taxon>Pezizomycotina</taxon>
        <taxon>Eurotiomycetes</taxon>
        <taxon>Chaetothyriomycetidae</taxon>
        <taxon>Chaetothyriales</taxon>
        <taxon>Herpotrichiellaceae</taxon>
        <taxon>Exophiala</taxon>
    </lineage>
</organism>
<dbReference type="RefSeq" id="XP_016255947.1">
    <property type="nucleotide sequence ID" value="XM_016413674.1"/>
</dbReference>
<protein>
    <submittedName>
        <fullName evidence="1">Uncharacterized protein</fullName>
    </submittedName>
</protein>
<dbReference type="VEuPathDB" id="FungiDB:PV06_11928"/>
<gene>
    <name evidence="1" type="ORF">PV06_11928</name>
</gene>
<dbReference type="Proteomes" id="UP000053342">
    <property type="component" value="Unassembled WGS sequence"/>
</dbReference>
<reference evidence="1 2" key="1">
    <citation type="submission" date="2015-01" db="EMBL/GenBank/DDBJ databases">
        <title>The Genome Sequence of Exophiala oligosperma CBS72588.</title>
        <authorList>
            <consortium name="The Broad Institute Genomics Platform"/>
            <person name="Cuomo C."/>
            <person name="de Hoog S."/>
            <person name="Gorbushina A."/>
            <person name="Stielow B."/>
            <person name="Teixiera M."/>
            <person name="Abouelleil A."/>
            <person name="Chapman S.B."/>
            <person name="Priest M."/>
            <person name="Young S.K."/>
            <person name="Wortman J."/>
            <person name="Nusbaum C."/>
            <person name="Birren B."/>
        </authorList>
    </citation>
    <scope>NUCLEOTIDE SEQUENCE [LARGE SCALE GENOMIC DNA]</scope>
    <source>
        <strain evidence="1 2">CBS 72588</strain>
    </source>
</reference>